<protein>
    <recommendedName>
        <fullName evidence="3">Carboxylic ester hydrolase</fullName>
        <ecNumber evidence="3">3.1.1.-</ecNumber>
    </recommendedName>
</protein>
<dbReference type="STRING" id="1227077.SAMN04515668_0941"/>
<dbReference type="Proteomes" id="UP000199029">
    <property type="component" value="Unassembled WGS sequence"/>
</dbReference>
<dbReference type="OrthoDB" id="9775851at2"/>
<dbReference type="InterPro" id="IPR050654">
    <property type="entry name" value="AChE-related_enzymes"/>
</dbReference>
<comment type="similarity">
    <text evidence="1 3">Belongs to the type-B carboxylesterase/lipase family.</text>
</comment>
<dbReference type="InterPro" id="IPR002018">
    <property type="entry name" value="CarbesteraseB"/>
</dbReference>
<dbReference type="PANTHER" id="PTHR43918:SF4">
    <property type="entry name" value="CARBOXYLIC ESTER HYDROLASE"/>
    <property type="match status" value="1"/>
</dbReference>
<sequence>MKELFQLLFLAGLLLARMPSATAQATDGGPVATTEAGQVRGQRLDGVLVFKSIPYAAPPVGELRFAAPAPHQPWAGVRDATKSGPTAPYNRPPAGVMDDRPAFAEGWVKGDDYLTTNIWTPALDGPARPVLVFIHGGAFALGASDVPLYNGTGFAQKGAVLVSLNYRLGIEGFLKIKGVPSNLGIRDQLAALRWVQANIARFGGDPANVTVFGESAGAMSVATLLASPAAKGLFRRAILMSGSGQSVLSGEQADRIAAKYAKVLRIKNTAEAYRRLTPEQLLAAQQKVTPKMVKLDTEQYADPGSGTALFFPVLDGDIVPAMPLAGVQQGAGSTVDLMVGYNSDEANYFLVPTGLLKKIKSNFVLNLALKRFHPAPAALVTVYKQAYPTKNLGELLSAIATAYQFQVPSVHLADAHARQPGRTYMYEFAWPSSLAGSTYGAYHGLGLPFVFNQLALVTGPQGMLGPSGGPAELAEKMQSAWVQFAKTGSPGWAPYTVGERQTMLLNTSSELQTNPHAKELRAWEGVR</sequence>
<dbReference type="InterPro" id="IPR029058">
    <property type="entry name" value="AB_hydrolase_fold"/>
</dbReference>
<evidence type="ECO:0000256" key="3">
    <source>
        <dbReference type="RuleBase" id="RU361235"/>
    </source>
</evidence>
<dbReference type="Pfam" id="PF00135">
    <property type="entry name" value="COesterase"/>
    <property type="match status" value="1"/>
</dbReference>
<dbReference type="GO" id="GO:0005615">
    <property type="term" value="C:extracellular space"/>
    <property type="evidence" value="ECO:0007669"/>
    <property type="project" value="TreeGrafter"/>
</dbReference>
<dbReference type="GO" id="GO:0019695">
    <property type="term" value="P:choline metabolic process"/>
    <property type="evidence" value="ECO:0007669"/>
    <property type="project" value="TreeGrafter"/>
</dbReference>
<feature type="signal peptide" evidence="3">
    <location>
        <begin position="1"/>
        <end position="25"/>
    </location>
</feature>
<dbReference type="InterPro" id="IPR019826">
    <property type="entry name" value="Carboxylesterase_B_AS"/>
</dbReference>
<dbReference type="SUPFAM" id="SSF53474">
    <property type="entry name" value="alpha/beta-Hydrolases"/>
    <property type="match status" value="1"/>
</dbReference>
<dbReference type="PROSITE" id="PS00122">
    <property type="entry name" value="CARBOXYLESTERASE_B_1"/>
    <property type="match status" value="1"/>
</dbReference>
<evidence type="ECO:0000259" key="4">
    <source>
        <dbReference type="Pfam" id="PF00135"/>
    </source>
</evidence>
<dbReference type="RefSeq" id="WP_092669412.1">
    <property type="nucleotide sequence ID" value="NZ_FOXS01000001.1"/>
</dbReference>
<evidence type="ECO:0000313" key="5">
    <source>
        <dbReference type="EMBL" id="SFP95116.1"/>
    </source>
</evidence>
<dbReference type="AlphaFoldDB" id="A0A1I5UKH4"/>
<feature type="chain" id="PRO_5011327798" description="Carboxylic ester hydrolase" evidence="3">
    <location>
        <begin position="26"/>
        <end position="527"/>
    </location>
</feature>
<feature type="domain" description="Carboxylesterase type B" evidence="4">
    <location>
        <begin position="30"/>
        <end position="523"/>
    </location>
</feature>
<dbReference type="GO" id="GO:0005886">
    <property type="term" value="C:plasma membrane"/>
    <property type="evidence" value="ECO:0007669"/>
    <property type="project" value="TreeGrafter"/>
</dbReference>
<proteinExistence type="inferred from homology"/>
<keyword evidence="2 3" id="KW-0378">Hydrolase</keyword>
<evidence type="ECO:0000256" key="1">
    <source>
        <dbReference type="ARBA" id="ARBA00005964"/>
    </source>
</evidence>
<dbReference type="PANTHER" id="PTHR43918">
    <property type="entry name" value="ACETYLCHOLINESTERASE"/>
    <property type="match status" value="1"/>
</dbReference>
<keyword evidence="6" id="KW-1185">Reference proteome</keyword>
<dbReference type="GO" id="GO:0003990">
    <property type="term" value="F:acetylcholinesterase activity"/>
    <property type="evidence" value="ECO:0007669"/>
    <property type="project" value="TreeGrafter"/>
</dbReference>
<evidence type="ECO:0000256" key="2">
    <source>
        <dbReference type="ARBA" id="ARBA00022801"/>
    </source>
</evidence>
<dbReference type="Gene3D" id="3.40.50.1820">
    <property type="entry name" value="alpha/beta hydrolase"/>
    <property type="match status" value="1"/>
</dbReference>
<dbReference type="EMBL" id="FOXS01000001">
    <property type="protein sequence ID" value="SFP95116.1"/>
    <property type="molecule type" value="Genomic_DNA"/>
</dbReference>
<dbReference type="GO" id="GO:0006581">
    <property type="term" value="P:acetylcholine catabolic process"/>
    <property type="evidence" value="ECO:0007669"/>
    <property type="project" value="TreeGrafter"/>
</dbReference>
<evidence type="ECO:0000313" key="6">
    <source>
        <dbReference type="Proteomes" id="UP000199029"/>
    </source>
</evidence>
<name>A0A1I5UKH4_HYMAR</name>
<dbReference type="EC" id="3.1.1.-" evidence="3"/>
<accession>A0A1I5UKH4</accession>
<reference evidence="6" key="1">
    <citation type="submission" date="2016-10" db="EMBL/GenBank/DDBJ databases">
        <authorList>
            <person name="Varghese N."/>
            <person name="Submissions S."/>
        </authorList>
    </citation>
    <scope>NUCLEOTIDE SEQUENCE [LARGE SCALE GENOMIC DNA]</scope>
    <source>
        <strain evidence="6">OR362-8,ATCC BAA-1266,JCM 13504</strain>
    </source>
</reference>
<organism evidence="5 6">
    <name type="scientific">Hymenobacter arizonensis</name>
    <name type="common">Siccationidurans arizonensis</name>
    <dbReference type="NCBI Taxonomy" id="1227077"/>
    <lineage>
        <taxon>Bacteria</taxon>
        <taxon>Pseudomonadati</taxon>
        <taxon>Bacteroidota</taxon>
        <taxon>Cytophagia</taxon>
        <taxon>Cytophagales</taxon>
        <taxon>Hymenobacteraceae</taxon>
        <taxon>Hymenobacter</taxon>
    </lineage>
</organism>
<keyword evidence="3" id="KW-0732">Signal</keyword>
<gene>
    <name evidence="5" type="ORF">SAMN04515668_0941</name>
</gene>